<sequence length="68" mass="7225">MMGGVLMLALVIVVGAGAALCALAAAFVYLRPGDDHLRAERVTRRWLIATAVLGVTALCLRFGWLLLS</sequence>
<gene>
    <name evidence="2" type="ORF">CA982_14825</name>
</gene>
<name>A0A2C9ZJ04_9ACTN</name>
<comment type="caution">
    <text evidence="2">The sequence shown here is derived from an EMBL/GenBank/DDBJ whole genome shotgun (WGS) entry which is preliminary data.</text>
</comment>
<keyword evidence="1" id="KW-0812">Transmembrane</keyword>
<reference evidence="2 3" key="1">
    <citation type="submission" date="2017-05" db="EMBL/GenBank/DDBJ databases">
        <title>Biotechnological potential of actinobacteria isolated from South African environments.</title>
        <authorList>
            <person name="Le Roes-Hill M."/>
            <person name="Prins A."/>
            <person name="Durrell K.A."/>
        </authorList>
    </citation>
    <scope>NUCLEOTIDE SEQUENCE [LARGE SCALE GENOMIC DNA]</scope>
    <source>
        <strain evidence="2">BS2</strain>
    </source>
</reference>
<dbReference type="EMBL" id="NGFO01000016">
    <property type="protein sequence ID" value="OUC77976.1"/>
    <property type="molecule type" value="Genomic_DNA"/>
</dbReference>
<protein>
    <submittedName>
        <fullName evidence="2">Uncharacterized protein</fullName>
    </submittedName>
</protein>
<dbReference type="STRING" id="417102.CA982_14825"/>
<evidence type="ECO:0000313" key="2">
    <source>
        <dbReference type="EMBL" id="OUC77976.1"/>
    </source>
</evidence>
<feature type="transmembrane region" description="Helical" evidence="1">
    <location>
        <begin position="6"/>
        <end position="30"/>
    </location>
</feature>
<keyword evidence="1" id="KW-1133">Transmembrane helix</keyword>
<evidence type="ECO:0000256" key="1">
    <source>
        <dbReference type="SAM" id="Phobius"/>
    </source>
</evidence>
<dbReference type="Proteomes" id="UP000194632">
    <property type="component" value="Unassembled WGS sequence"/>
</dbReference>
<dbReference type="AlphaFoldDB" id="A0A2C9ZJ04"/>
<proteinExistence type="predicted"/>
<keyword evidence="1" id="KW-0472">Membrane</keyword>
<keyword evidence="3" id="KW-1185">Reference proteome</keyword>
<evidence type="ECO:0000313" key="3">
    <source>
        <dbReference type="Proteomes" id="UP000194632"/>
    </source>
</evidence>
<feature type="transmembrane region" description="Helical" evidence="1">
    <location>
        <begin position="46"/>
        <end position="67"/>
    </location>
</feature>
<organism evidence="2 3">
    <name type="scientific">Gordonia lacunae</name>
    <dbReference type="NCBI Taxonomy" id="417102"/>
    <lineage>
        <taxon>Bacteria</taxon>
        <taxon>Bacillati</taxon>
        <taxon>Actinomycetota</taxon>
        <taxon>Actinomycetes</taxon>
        <taxon>Mycobacteriales</taxon>
        <taxon>Gordoniaceae</taxon>
        <taxon>Gordonia</taxon>
    </lineage>
</organism>
<accession>A0A2C9ZJ04</accession>
<dbReference type="OrthoDB" id="4381871at2"/>